<dbReference type="RefSeq" id="WP_394843457.1">
    <property type="nucleotide sequence ID" value="NZ_CP089982.1"/>
</dbReference>
<feature type="signal peptide" evidence="2">
    <location>
        <begin position="1"/>
        <end position="18"/>
    </location>
</feature>
<dbReference type="Proteomes" id="UP001379533">
    <property type="component" value="Chromosome"/>
</dbReference>
<proteinExistence type="predicted"/>
<evidence type="ECO:0000313" key="3">
    <source>
        <dbReference type="EMBL" id="WXA92858.1"/>
    </source>
</evidence>
<evidence type="ECO:0000256" key="1">
    <source>
        <dbReference type="SAM" id="MobiDB-lite"/>
    </source>
</evidence>
<name>A0ABZ2K669_9BACT</name>
<evidence type="ECO:0000313" key="4">
    <source>
        <dbReference type="Proteomes" id="UP001379533"/>
    </source>
</evidence>
<dbReference type="EMBL" id="CP089982">
    <property type="protein sequence ID" value="WXA92858.1"/>
    <property type="molecule type" value="Genomic_DNA"/>
</dbReference>
<gene>
    <name evidence="3" type="ORF">LZC95_41220</name>
</gene>
<organism evidence="3 4">
    <name type="scientific">Pendulispora brunnea</name>
    <dbReference type="NCBI Taxonomy" id="2905690"/>
    <lineage>
        <taxon>Bacteria</taxon>
        <taxon>Pseudomonadati</taxon>
        <taxon>Myxococcota</taxon>
        <taxon>Myxococcia</taxon>
        <taxon>Myxococcales</taxon>
        <taxon>Sorangiineae</taxon>
        <taxon>Pendulisporaceae</taxon>
        <taxon>Pendulispora</taxon>
    </lineage>
</organism>
<protein>
    <submittedName>
        <fullName evidence="3">Uncharacterized protein</fullName>
    </submittedName>
</protein>
<evidence type="ECO:0000256" key="2">
    <source>
        <dbReference type="SAM" id="SignalP"/>
    </source>
</evidence>
<feature type="chain" id="PRO_5045860340" evidence="2">
    <location>
        <begin position="19"/>
        <end position="133"/>
    </location>
</feature>
<keyword evidence="2" id="KW-0732">Signal</keyword>
<feature type="compositionally biased region" description="Polar residues" evidence="1">
    <location>
        <begin position="34"/>
        <end position="48"/>
    </location>
</feature>
<feature type="region of interest" description="Disordered" evidence="1">
    <location>
        <begin position="22"/>
        <end position="58"/>
    </location>
</feature>
<reference evidence="3 4" key="1">
    <citation type="submission" date="2021-12" db="EMBL/GenBank/DDBJ databases">
        <title>Discovery of the Pendulisporaceae a myxobacterial family with distinct sporulation behavior and unique specialized metabolism.</title>
        <authorList>
            <person name="Garcia R."/>
            <person name="Popoff A."/>
            <person name="Bader C.D."/>
            <person name="Loehr J."/>
            <person name="Walesch S."/>
            <person name="Walt C."/>
            <person name="Boldt J."/>
            <person name="Bunk B."/>
            <person name="Haeckl F.J.F.P.J."/>
            <person name="Gunesch A.P."/>
            <person name="Birkelbach J."/>
            <person name="Nuebel U."/>
            <person name="Pietschmann T."/>
            <person name="Bach T."/>
            <person name="Mueller R."/>
        </authorList>
    </citation>
    <scope>NUCLEOTIDE SEQUENCE [LARGE SCALE GENOMIC DNA]</scope>
    <source>
        <strain evidence="3 4">MSr12523</strain>
    </source>
</reference>
<sequence length="133" mass="13907">MAIVVALATWLVAAPVFAATAQSGPGEPAAPSRSAPQCDQRGATTFAPTPTLDAPNASIDLGEADDCDCLRVLWSAYEQGRAPMPESGAAGTEAVLARGVRVKKAAFVRVEAVIAVEETEHRGVRVEIERPPR</sequence>
<accession>A0ABZ2K669</accession>
<keyword evidence="4" id="KW-1185">Reference proteome</keyword>